<dbReference type="InterPro" id="IPR008984">
    <property type="entry name" value="SMAD_FHA_dom_sf"/>
</dbReference>
<keyword evidence="3" id="KW-0805">Transcription regulation</keyword>
<dbReference type="InterPro" id="IPR009057">
    <property type="entry name" value="Homeodomain-like_sf"/>
</dbReference>
<dbReference type="InterPro" id="IPR002078">
    <property type="entry name" value="Sigma_54_int"/>
</dbReference>
<feature type="region of interest" description="Disordered" evidence="5">
    <location>
        <begin position="451"/>
        <end position="482"/>
    </location>
</feature>
<dbReference type="InterPro" id="IPR003593">
    <property type="entry name" value="AAA+_ATPase"/>
</dbReference>
<evidence type="ECO:0000256" key="5">
    <source>
        <dbReference type="SAM" id="MobiDB-lite"/>
    </source>
</evidence>
<evidence type="ECO:0000313" key="9">
    <source>
        <dbReference type="Proteomes" id="UP000295497"/>
    </source>
</evidence>
<dbReference type="GO" id="GO:0043565">
    <property type="term" value="F:sequence-specific DNA binding"/>
    <property type="evidence" value="ECO:0007669"/>
    <property type="project" value="InterPro"/>
</dbReference>
<dbReference type="Pfam" id="PF25601">
    <property type="entry name" value="AAA_lid_14"/>
    <property type="match status" value="1"/>
</dbReference>
<dbReference type="Gene3D" id="2.60.200.20">
    <property type="match status" value="1"/>
</dbReference>
<dbReference type="SUPFAM" id="SSF46689">
    <property type="entry name" value="Homeodomain-like"/>
    <property type="match status" value="1"/>
</dbReference>
<dbReference type="InterPro" id="IPR027417">
    <property type="entry name" value="P-loop_NTPase"/>
</dbReference>
<dbReference type="Pfam" id="PF00498">
    <property type="entry name" value="FHA"/>
    <property type="match status" value="1"/>
</dbReference>
<evidence type="ECO:0000259" key="7">
    <source>
        <dbReference type="PROSITE" id="PS50045"/>
    </source>
</evidence>
<dbReference type="SUPFAM" id="SSF49879">
    <property type="entry name" value="SMAD/FHA domain"/>
    <property type="match status" value="1"/>
</dbReference>
<dbReference type="PROSITE" id="PS50006">
    <property type="entry name" value="FHA_DOMAIN"/>
    <property type="match status" value="1"/>
</dbReference>
<dbReference type="Proteomes" id="UP000295497">
    <property type="component" value="Chromosome"/>
</dbReference>
<dbReference type="Gene3D" id="1.10.8.60">
    <property type="match status" value="1"/>
</dbReference>
<dbReference type="EMBL" id="CP012672">
    <property type="protein sequence ID" value="AUX38261.1"/>
    <property type="molecule type" value="Genomic_DNA"/>
</dbReference>
<organism evidence="8 9">
    <name type="scientific">Sorangium cellulosum</name>
    <name type="common">Polyangium cellulosum</name>
    <dbReference type="NCBI Taxonomy" id="56"/>
    <lineage>
        <taxon>Bacteria</taxon>
        <taxon>Pseudomonadati</taxon>
        <taxon>Myxococcota</taxon>
        <taxon>Polyangia</taxon>
        <taxon>Polyangiales</taxon>
        <taxon>Polyangiaceae</taxon>
        <taxon>Sorangium</taxon>
    </lineage>
</organism>
<accession>A0A4P2R6C7</accession>
<dbReference type="InterPro" id="IPR025944">
    <property type="entry name" value="Sigma_54_int_dom_CS"/>
</dbReference>
<dbReference type="SUPFAM" id="SSF52540">
    <property type="entry name" value="P-loop containing nucleoside triphosphate hydrolases"/>
    <property type="match status" value="1"/>
</dbReference>
<dbReference type="PROSITE" id="PS50045">
    <property type="entry name" value="SIGMA54_INTERACT_4"/>
    <property type="match status" value="1"/>
</dbReference>
<dbReference type="CDD" id="cd00060">
    <property type="entry name" value="FHA"/>
    <property type="match status" value="1"/>
</dbReference>
<dbReference type="GO" id="GO:0006355">
    <property type="term" value="P:regulation of DNA-templated transcription"/>
    <property type="evidence" value="ECO:0007669"/>
    <property type="project" value="InterPro"/>
</dbReference>
<keyword evidence="1" id="KW-0547">Nucleotide-binding</keyword>
<keyword evidence="4" id="KW-0804">Transcription</keyword>
<dbReference type="Pfam" id="PF02954">
    <property type="entry name" value="HTH_8"/>
    <property type="match status" value="1"/>
</dbReference>
<feature type="compositionally biased region" description="Low complexity" evidence="5">
    <location>
        <begin position="451"/>
        <end position="468"/>
    </location>
</feature>
<dbReference type="InterPro" id="IPR000253">
    <property type="entry name" value="FHA_dom"/>
</dbReference>
<name>A0A4P2R6C7_SORCE</name>
<evidence type="ECO:0008006" key="10">
    <source>
        <dbReference type="Google" id="ProtNLM"/>
    </source>
</evidence>
<dbReference type="InterPro" id="IPR058031">
    <property type="entry name" value="AAA_lid_NorR"/>
</dbReference>
<dbReference type="Gene3D" id="1.10.10.60">
    <property type="entry name" value="Homeodomain-like"/>
    <property type="match status" value="1"/>
</dbReference>
<dbReference type="Pfam" id="PF00158">
    <property type="entry name" value="Sigma54_activat"/>
    <property type="match status" value="1"/>
</dbReference>
<dbReference type="PRINTS" id="PR01590">
    <property type="entry name" value="HTHFIS"/>
</dbReference>
<dbReference type="GO" id="GO:0005524">
    <property type="term" value="F:ATP binding"/>
    <property type="evidence" value="ECO:0007669"/>
    <property type="project" value="UniProtKB-KW"/>
</dbReference>
<dbReference type="InterPro" id="IPR002197">
    <property type="entry name" value="HTH_Fis"/>
</dbReference>
<proteinExistence type="predicted"/>
<evidence type="ECO:0000256" key="4">
    <source>
        <dbReference type="ARBA" id="ARBA00023163"/>
    </source>
</evidence>
<evidence type="ECO:0000256" key="2">
    <source>
        <dbReference type="ARBA" id="ARBA00022840"/>
    </source>
</evidence>
<dbReference type="PANTHER" id="PTHR32071">
    <property type="entry name" value="TRANSCRIPTIONAL REGULATORY PROTEIN"/>
    <property type="match status" value="1"/>
</dbReference>
<evidence type="ECO:0000256" key="1">
    <source>
        <dbReference type="ARBA" id="ARBA00022741"/>
    </source>
</evidence>
<reference evidence="8 9" key="1">
    <citation type="submission" date="2015-09" db="EMBL/GenBank/DDBJ databases">
        <title>Sorangium comparison.</title>
        <authorList>
            <person name="Zaburannyi N."/>
            <person name="Bunk B."/>
            <person name="Overmann J."/>
            <person name="Mueller R."/>
        </authorList>
    </citation>
    <scope>NUCLEOTIDE SEQUENCE [LARGE SCALE GENOMIC DNA]</scope>
    <source>
        <strain evidence="8 9">So ce836</strain>
    </source>
</reference>
<feature type="domain" description="Sigma-54 factor interaction" evidence="7">
    <location>
        <begin position="189"/>
        <end position="418"/>
    </location>
</feature>
<gene>
    <name evidence="8" type="ORF">SOCE836_105020</name>
</gene>
<feature type="domain" description="FHA" evidence="6">
    <location>
        <begin position="100"/>
        <end position="149"/>
    </location>
</feature>
<dbReference type="AlphaFoldDB" id="A0A4P2R6C7"/>
<evidence type="ECO:0000313" key="8">
    <source>
        <dbReference type="EMBL" id="AUX38261.1"/>
    </source>
</evidence>
<dbReference type="SMART" id="SM00382">
    <property type="entry name" value="AAA"/>
    <property type="match status" value="1"/>
</dbReference>
<evidence type="ECO:0000256" key="3">
    <source>
        <dbReference type="ARBA" id="ARBA00023015"/>
    </source>
</evidence>
<dbReference type="FunFam" id="3.40.50.300:FF:000006">
    <property type="entry name" value="DNA-binding transcriptional regulator NtrC"/>
    <property type="match status" value="1"/>
</dbReference>
<protein>
    <recommendedName>
        <fullName evidence="10">Fis family transcriptional regulator</fullName>
    </recommendedName>
</protein>
<sequence>MGGHLREHTGRPPGILRARAALQQRRGGSSIAAGALCTGRETRVTLRGDVVLPARNTTLDDAPGLPSEQLGPKEPKPGLLLIFSVDSPRCDVLPLEDGEIELGRCEVAGVHLDDQRMSRRHARVRWLGGTWQVEDLDSRNGTWLDGVPLMGARAGADFRIVRTGWSVFLLLADVEPFRAGVSRAGGTIRGATLARTWDAIDRAARLGTTLHIAGESGTGKEHAARAFHALGPRRDGPFVPVNCAAIPAGLAERLLFGARKGAYSGAAADAEGYVQAARGGVLFLDEVAELDLGVQAKLLRTLEAKEVLPLGASRPVQVDFALVSATHKDLRAQVAAGKLRDDLFFRIARPSVRMPRLRERPEDVPWLVDAALRHAAAGARAEASAPPRAHASLIEACLLRAWPGNIRELTAEIRAAAQEAHLAGSSVVHDHHLSPSAGQLAFPGTPALVSGSATGTAAKDAARAPQPAAEERPSRQAASWPAEEEIEAALRREQGNVTRAARTLGMHRNQLRRWLARRAAGGGEDTGG</sequence>
<evidence type="ECO:0000259" key="6">
    <source>
        <dbReference type="PROSITE" id="PS50006"/>
    </source>
</evidence>
<keyword evidence="2" id="KW-0067">ATP-binding</keyword>
<dbReference type="Gene3D" id="3.40.50.300">
    <property type="entry name" value="P-loop containing nucleotide triphosphate hydrolases"/>
    <property type="match status" value="1"/>
</dbReference>
<dbReference type="CDD" id="cd00009">
    <property type="entry name" value="AAA"/>
    <property type="match status" value="1"/>
</dbReference>
<dbReference type="SMART" id="SM00240">
    <property type="entry name" value="FHA"/>
    <property type="match status" value="1"/>
</dbReference>
<dbReference type="PROSITE" id="PS00688">
    <property type="entry name" value="SIGMA54_INTERACT_3"/>
    <property type="match status" value="1"/>
</dbReference>